<name>A0AAE9PU81_PAEPO</name>
<organism evidence="2">
    <name type="scientific">Paenibacillus polymyxa</name>
    <name type="common">Bacillus polymyxa</name>
    <dbReference type="NCBI Taxonomy" id="1406"/>
    <lineage>
        <taxon>Bacteria</taxon>
        <taxon>Bacillati</taxon>
        <taxon>Bacillota</taxon>
        <taxon>Bacilli</taxon>
        <taxon>Bacillales</taxon>
        <taxon>Paenibacillaceae</taxon>
        <taxon>Paenibacillus</taxon>
    </lineage>
</organism>
<sequence>MSIRWRLTAWYSSILAIVLVIFGLVTYGLVYYYTYNEVKSQLMTQAPQINKQLRLIIKGDCLKSPTWIWD</sequence>
<dbReference type="AlphaFoldDB" id="A0AAE9PU81"/>
<feature type="transmembrane region" description="Helical" evidence="1">
    <location>
        <begin position="7"/>
        <end position="33"/>
    </location>
</feature>
<proteinExistence type="predicted"/>
<protein>
    <submittedName>
        <fullName evidence="2">Uncharacterized protein</fullName>
    </submittedName>
</protein>
<evidence type="ECO:0000256" key="1">
    <source>
        <dbReference type="SAM" id="Phobius"/>
    </source>
</evidence>
<keyword evidence="1" id="KW-0472">Membrane</keyword>
<keyword evidence="1" id="KW-1133">Transmembrane helix</keyword>
<accession>A0AAE9PU81</accession>
<evidence type="ECO:0000313" key="2">
    <source>
        <dbReference type="EMBL" id="UZP76522.1"/>
    </source>
</evidence>
<keyword evidence="1" id="KW-0812">Transmembrane</keyword>
<gene>
    <name evidence="2" type="ORF">MF626_05895</name>
</gene>
<dbReference type="EMBL" id="CP097770">
    <property type="protein sequence ID" value="UZP76522.1"/>
    <property type="molecule type" value="Genomic_DNA"/>
</dbReference>
<reference evidence="2" key="1">
    <citation type="submission" date="2022-11" db="EMBL/GenBank/DDBJ databases">
        <authorList>
            <person name="Vasilchenko N.G."/>
            <person name="Prazdnova E.V."/>
            <person name="Gorovtsov A.V."/>
            <person name="Chistyakov V.A."/>
            <person name="Pak M.L."/>
        </authorList>
    </citation>
    <scope>NUCLEOTIDE SEQUENCE</scope>
    <source>
        <strain evidence="2">R 4.5</strain>
    </source>
</reference>